<keyword evidence="4 10" id="KW-0808">Transferase</keyword>
<evidence type="ECO:0000256" key="3">
    <source>
        <dbReference type="ARBA" id="ARBA00005842"/>
    </source>
</evidence>
<keyword evidence="6 10" id="KW-0547">Nucleotide-binding</keyword>
<dbReference type="HAMAP" id="MF_00185">
    <property type="entry name" value="IPP_trans"/>
    <property type="match status" value="1"/>
</dbReference>
<comment type="catalytic activity">
    <reaction evidence="9 10 11">
        <text>adenosine(37) in tRNA + dimethylallyl diphosphate = N(6)-dimethylallyladenosine(37) in tRNA + diphosphate</text>
        <dbReference type="Rhea" id="RHEA:26482"/>
        <dbReference type="Rhea" id="RHEA-COMP:10162"/>
        <dbReference type="Rhea" id="RHEA-COMP:10375"/>
        <dbReference type="ChEBI" id="CHEBI:33019"/>
        <dbReference type="ChEBI" id="CHEBI:57623"/>
        <dbReference type="ChEBI" id="CHEBI:74411"/>
        <dbReference type="ChEBI" id="CHEBI:74415"/>
        <dbReference type="EC" id="2.5.1.75"/>
    </reaction>
</comment>
<evidence type="ECO:0000256" key="5">
    <source>
        <dbReference type="ARBA" id="ARBA00022694"/>
    </source>
</evidence>
<dbReference type="SUPFAM" id="SSF52540">
    <property type="entry name" value="P-loop containing nucleoside triphosphate hydrolases"/>
    <property type="match status" value="1"/>
</dbReference>
<feature type="binding site" evidence="10">
    <location>
        <begin position="17"/>
        <end position="22"/>
    </location>
    <ligand>
        <name>substrate</name>
    </ligand>
</feature>
<evidence type="ECO:0000256" key="9">
    <source>
        <dbReference type="ARBA" id="ARBA00049563"/>
    </source>
</evidence>
<dbReference type="InterPro" id="IPR018022">
    <property type="entry name" value="IPT"/>
</dbReference>
<feature type="site" description="Interaction with substrate tRNA" evidence="10">
    <location>
        <position position="128"/>
    </location>
</feature>
<dbReference type="GO" id="GO:0006400">
    <property type="term" value="P:tRNA modification"/>
    <property type="evidence" value="ECO:0007669"/>
    <property type="project" value="TreeGrafter"/>
</dbReference>
<evidence type="ECO:0000256" key="2">
    <source>
        <dbReference type="ARBA" id="ARBA00003213"/>
    </source>
</evidence>
<evidence type="ECO:0000256" key="10">
    <source>
        <dbReference type="HAMAP-Rule" id="MF_00185"/>
    </source>
</evidence>
<dbReference type="PANTHER" id="PTHR11088:SF60">
    <property type="entry name" value="TRNA DIMETHYLALLYLTRANSFERASE"/>
    <property type="match status" value="1"/>
</dbReference>
<reference evidence="14 15" key="1">
    <citation type="submission" date="2019-03" db="EMBL/GenBank/DDBJ databases">
        <title>Genomic Encyclopedia of Archaeal and Bacterial Type Strains, Phase II (KMG-II): from individual species to whole genera.</title>
        <authorList>
            <person name="Goeker M."/>
        </authorList>
    </citation>
    <scope>NUCLEOTIDE SEQUENCE [LARGE SCALE GENOMIC DNA]</scope>
    <source>
        <strain evidence="14 15">DSM 19034</strain>
    </source>
</reference>
<evidence type="ECO:0000256" key="7">
    <source>
        <dbReference type="ARBA" id="ARBA00022840"/>
    </source>
</evidence>
<sequence length="311" mass="35388">MPDLATPKTLIVIAGPTAVGKTALGIEVAKHYRTEIISADSRQFFIETEIGTAKPSADELTAVKHHFINSHHIHDFFSTGDFEQAAIKLLEELFTKYDVLVLVGGSGLYINALLNGLDDLPATDLNIRAQLNATFLERGLEPIKEQLSVVDPEYFASVDQQNPQRLVRGLEFYLSTGQKLSAYLHNTKKKRPFNIIRIGLNKDRQELYDQINYRVDLMMDNGLLDEVRSLLPYRSLNALKTVGYSELFDYLDGLISLEDAINSIKQNTRRFAKRQLTWFRKDSEMMWYHPSQISTLIADLDVMLVRPKPEL</sequence>
<comment type="function">
    <text evidence="2 10 12">Catalyzes the transfer of a dimethylallyl group onto the adenine at position 37 in tRNAs that read codons beginning with uridine, leading to the formation of N6-(dimethylallyl)adenosine (i(6)A).</text>
</comment>
<comment type="subunit">
    <text evidence="10">Monomer.</text>
</comment>
<dbReference type="Pfam" id="PF01715">
    <property type="entry name" value="IPPT"/>
    <property type="match status" value="1"/>
</dbReference>
<evidence type="ECO:0000256" key="4">
    <source>
        <dbReference type="ARBA" id="ARBA00022679"/>
    </source>
</evidence>
<dbReference type="RefSeq" id="WP_133556959.1">
    <property type="nucleotide sequence ID" value="NZ_SNWM01000003.1"/>
</dbReference>
<dbReference type="EMBL" id="SNWM01000003">
    <property type="protein sequence ID" value="TDO22004.1"/>
    <property type="molecule type" value="Genomic_DNA"/>
</dbReference>
<evidence type="ECO:0000313" key="14">
    <source>
        <dbReference type="EMBL" id="TDO22004.1"/>
    </source>
</evidence>
<evidence type="ECO:0000256" key="1">
    <source>
        <dbReference type="ARBA" id="ARBA00001946"/>
    </source>
</evidence>
<evidence type="ECO:0000256" key="12">
    <source>
        <dbReference type="RuleBase" id="RU003784"/>
    </source>
</evidence>
<protein>
    <recommendedName>
        <fullName evidence="10">tRNA dimethylallyltransferase</fullName>
        <ecNumber evidence="10">2.5.1.75</ecNumber>
    </recommendedName>
    <alternativeName>
        <fullName evidence="10">Dimethylallyl diphosphate:tRNA dimethylallyltransferase</fullName>
        <shortName evidence="10">DMAPP:tRNA dimethylallyltransferase</shortName>
        <shortName evidence="10">DMATase</shortName>
    </alternativeName>
    <alternativeName>
        <fullName evidence="10">Isopentenyl-diphosphate:tRNA isopentenyltransferase</fullName>
        <shortName evidence="10">IPP transferase</shortName>
        <shortName evidence="10">IPPT</shortName>
        <shortName evidence="10">IPTase</shortName>
    </alternativeName>
</protein>
<keyword evidence="7 10" id="KW-0067">ATP-binding</keyword>
<evidence type="ECO:0000256" key="13">
    <source>
        <dbReference type="RuleBase" id="RU003785"/>
    </source>
</evidence>
<comment type="caution">
    <text evidence="14">The sequence shown here is derived from an EMBL/GenBank/DDBJ whole genome shotgun (WGS) entry which is preliminary data.</text>
</comment>
<dbReference type="EC" id="2.5.1.75" evidence="10"/>
<keyword evidence="15" id="KW-1185">Reference proteome</keyword>
<dbReference type="GO" id="GO:0005524">
    <property type="term" value="F:ATP binding"/>
    <property type="evidence" value="ECO:0007669"/>
    <property type="project" value="UniProtKB-UniRule"/>
</dbReference>
<dbReference type="Gene3D" id="1.10.20.140">
    <property type="match status" value="1"/>
</dbReference>
<comment type="similarity">
    <text evidence="3 10 13">Belongs to the IPP transferase family.</text>
</comment>
<dbReference type="Gene3D" id="3.40.50.300">
    <property type="entry name" value="P-loop containing nucleotide triphosphate hydrolases"/>
    <property type="match status" value="1"/>
</dbReference>
<organism evidence="14 15">
    <name type="scientific">Pedobacter duraquae</name>
    <dbReference type="NCBI Taxonomy" id="425511"/>
    <lineage>
        <taxon>Bacteria</taxon>
        <taxon>Pseudomonadati</taxon>
        <taxon>Bacteroidota</taxon>
        <taxon>Sphingobacteriia</taxon>
        <taxon>Sphingobacteriales</taxon>
        <taxon>Sphingobacteriaceae</taxon>
        <taxon>Pedobacter</taxon>
    </lineage>
</organism>
<dbReference type="PANTHER" id="PTHR11088">
    <property type="entry name" value="TRNA DIMETHYLALLYLTRANSFERASE"/>
    <property type="match status" value="1"/>
</dbReference>
<accession>A0A4R6IJ25</accession>
<comment type="caution">
    <text evidence="10">Lacks conserved residue(s) required for the propagation of feature annotation.</text>
</comment>
<comment type="cofactor">
    <cofactor evidence="1 10">
        <name>Mg(2+)</name>
        <dbReference type="ChEBI" id="CHEBI:18420"/>
    </cofactor>
</comment>
<dbReference type="Proteomes" id="UP000295499">
    <property type="component" value="Unassembled WGS sequence"/>
</dbReference>
<dbReference type="GO" id="GO:0052381">
    <property type="term" value="F:tRNA dimethylallyltransferase activity"/>
    <property type="evidence" value="ECO:0007669"/>
    <property type="project" value="UniProtKB-UniRule"/>
</dbReference>
<dbReference type="NCBIfam" id="TIGR00174">
    <property type="entry name" value="miaA"/>
    <property type="match status" value="1"/>
</dbReference>
<feature type="binding site" evidence="10">
    <location>
        <begin position="15"/>
        <end position="22"/>
    </location>
    <ligand>
        <name>ATP</name>
        <dbReference type="ChEBI" id="CHEBI:30616"/>
    </ligand>
</feature>
<keyword evidence="8 10" id="KW-0460">Magnesium</keyword>
<proteinExistence type="inferred from homology"/>
<name>A0A4R6IJ25_9SPHI</name>
<dbReference type="InterPro" id="IPR039657">
    <property type="entry name" value="Dimethylallyltransferase"/>
</dbReference>
<evidence type="ECO:0000256" key="11">
    <source>
        <dbReference type="RuleBase" id="RU003783"/>
    </source>
</evidence>
<feature type="site" description="Interaction with substrate tRNA" evidence="10">
    <location>
        <position position="106"/>
    </location>
</feature>
<evidence type="ECO:0000256" key="6">
    <source>
        <dbReference type="ARBA" id="ARBA00022741"/>
    </source>
</evidence>
<gene>
    <name evidence="10" type="primary">miaA</name>
    <name evidence="14" type="ORF">CLV32_3118</name>
</gene>
<evidence type="ECO:0000313" key="15">
    <source>
        <dbReference type="Proteomes" id="UP000295499"/>
    </source>
</evidence>
<feature type="region of interest" description="Interaction with substrate tRNA" evidence="10">
    <location>
        <begin position="164"/>
        <end position="168"/>
    </location>
</feature>
<keyword evidence="5 10" id="KW-0819">tRNA processing</keyword>
<evidence type="ECO:0000256" key="8">
    <source>
        <dbReference type="ARBA" id="ARBA00022842"/>
    </source>
</evidence>
<dbReference type="OrthoDB" id="9776390at2"/>
<dbReference type="InterPro" id="IPR027417">
    <property type="entry name" value="P-loop_NTPase"/>
</dbReference>
<feature type="region of interest" description="Interaction with substrate tRNA" evidence="10">
    <location>
        <begin position="40"/>
        <end position="43"/>
    </location>
</feature>
<dbReference type="AlphaFoldDB" id="A0A4R6IJ25"/>